<accession>A0A6J5LQ37</accession>
<gene>
    <name evidence="1" type="ORF">UFOVP306_41</name>
</gene>
<dbReference type="EMBL" id="LR796317">
    <property type="protein sequence ID" value="CAB4136625.1"/>
    <property type="molecule type" value="Genomic_DNA"/>
</dbReference>
<evidence type="ECO:0000313" key="1">
    <source>
        <dbReference type="EMBL" id="CAB4136625.1"/>
    </source>
</evidence>
<reference evidence="1" key="1">
    <citation type="submission" date="2020-04" db="EMBL/GenBank/DDBJ databases">
        <authorList>
            <person name="Chiriac C."/>
            <person name="Salcher M."/>
            <person name="Ghai R."/>
            <person name="Kavagutti S V."/>
        </authorList>
    </citation>
    <scope>NUCLEOTIDE SEQUENCE</scope>
</reference>
<protein>
    <submittedName>
        <fullName evidence="1">Uncharacterized protein</fullName>
    </submittedName>
</protein>
<proteinExistence type="predicted"/>
<name>A0A6J5LQ37_9CAUD</name>
<sequence length="51" mass="5844">MIWTLVLVSGISLQYVTVIGYFEYEAACQKAAQEWRDLGYKVGCVQTVRKK</sequence>
<organism evidence="1">
    <name type="scientific">uncultured Caudovirales phage</name>
    <dbReference type="NCBI Taxonomy" id="2100421"/>
    <lineage>
        <taxon>Viruses</taxon>
        <taxon>Duplodnaviria</taxon>
        <taxon>Heunggongvirae</taxon>
        <taxon>Uroviricota</taxon>
        <taxon>Caudoviricetes</taxon>
        <taxon>Peduoviridae</taxon>
        <taxon>Maltschvirus</taxon>
        <taxon>Maltschvirus maltsch</taxon>
    </lineage>
</organism>